<dbReference type="CDD" id="cd04179">
    <property type="entry name" value="DPM_DPG-synthase_like"/>
    <property type="match status" value="1"/>
</dbReference>
<dbReference type="AlphaFoldDB" id="A0A0G1X8J8"/>
<dbReference type="InterPro" id="IPR050256">
    <property type="entry name" value="Glycosyltransferase_2"/>
</dbReference>
<dbReference type="SUPFAM" id="SSF53448">
    <property type="entry name" value="Nucleotide-diphospho-sugar transferases"/>
    <property type="match status" value="1"/>
</dbReference>
<dbReference type="PROSITE" id="PS51257">
    <property type="entry name" value="PROKAR_LIPOPROTEIN"/>
    <property type="match status" value="1"/>
</dbReference>
<proteinExistence type="predicted"/>
<feature type="domain" description="Glycosyltransferase 2-like" evidence="1">
    <location>
        <begin position="9"/>
        <end position="141"/>
    </location>
</feature>
<comment type="caution">
    <text evidence="2">The sequence shown here is derived from an EMBL/GenBank/DDBJ whole genome shotgun (WGS) entry which is preliminary data.</text>
</comment>
<gene>
    <name evidence="2" type="ORF">UY33_C0042G0006</name>
</gene>
<dbReference type="EMBL" id="LCPP01000042">
    <property type="protein sequence ID" value="KKU98903.1"/>
    <property type="molecule type" value="Genomic_DNA"/>
</dbReference>
<evidence type="ECO:0000313" key="3">
    <source>
        <dbReference type="Proteomes" id="UP000034637"/>
    </source>
</evidence>
<reference evidence="2 3" key="1">
    <citation type="journal article" date="2015" name="Nature">
        <title>rRNA introns, odd ribosomes, and small enigmatic genomes across a large radiation of phyla.</title>
        <authorList>
            <person name="Brown C.T."/>
            <person name="Hug L.A."/>
            <person name="Thomas B.C."/>
            <person name="Sharon I."/>
            <person name="Castelle C.J."/>
            <person name="Singh A."/>
            <person name="Wilkins M.J."/>
            <person name="Williams K.H."/>
            <person name="Banfield J.F."/>
        </authorList>
    </citation>
    <scope>NUCLEOTIDE SEQUENCE [LARGE SCALE GENOMIC DNA]</scope>
</reference>
<dbReference type="InterPro" id="IPR001173">
    <property type="entry name" value="Glyco_trans_2-like"/>
</dbReference>
<dbReference type="Pfam" id="PF00535">
    <property type="entry name" value="Glycos_transf_2"/>
    <property type="match status" value="1"/>
</dbReference>
<dbReference type="PANTHER" id="PTHR48090">
    <property type="entry name" value="UNDECAPRENYL-PHOSPHATE 4-DEOXY-4-FORMAMIDO-L-ARABINOSE TRANSFERASE-RELATED"/>
    <property type="match status" value="1"/>
</dbReference>
<dbReference type="InterPro" id="IPR029044">
    <property type="entry name" value="Nucleotide-diphossugar_trans"/>
</dbReference>
<evidence type="ECO:0000313" key="2">
    <source>
        <dbReference type="EMBL" id="KKU98903.1"/>
    </source>
</evidence>
<protein>
    <recommendedName>
        <fullName evidence="1">Glycosyltransferase 2-like domain-containing protein</fullName>
    </recommendedName>
</protein>
<organism evidence="2 3">
    <name type="scientific">Candidatus Amesbacteria bacterium GW2011_GWA1_48_9</name>
    <dbReference type="NCBI Taxonomy" id="1618355"/>
    <lineage>
        <taxon>Bacteria</taxon>
        <taxon>Candidatus Amesiibacteriota</taxon>
    </lineage>
</organism>
<dbReference type="Gene3D" id="3.90.550.10">
    <property type="entry name" value="Spore Coat Polysaccharide Biosynthesis Protein SpsA, Chain A"/>
    <property type="match status" value="1"/>
</dbReference>
<name>A0A0G1X8J8_9BACT</name>
<dbReference type="PANTHER" id="PTHR48090:SF7">
    <property type="entry name" value="RFBJ PROTEIN"/>
    <property type="match status" value="1"/>
</dbReference>
<dbReference type="Proteomes" id="UP000034637">
    <property type="component" value="Unassembled WGS sequence"/>
</dbReference>
<accession>A0A0G1X8J8</accession>
<evidence type="ECO:0000259" key="1">
    <source>
        <dbReference type="Pfam" id="PF00535"/>
    </source>
</evidence>
<sequence>MRSPPTIDAVIPCFNESSTVASVITACINSQCFNKIITVDDASTDQSPSVLQTYSSQIQLIKHNQNLGKFAAVLTAIKNSKADLVFLLDADLINLTPQLLSQSIDAFNRHPIDMLIIPFKSGLLDFLTRKVHWNEIQSGQRILRRHHFLKLKKYHRARFALETILNQQAILHQWKTQVFYPPQPLIPITPSKLKKHGLLKGLAEEVRMCREIILFTSLSDHIRQCQYILHPPKLPR</sequence>